<gene>
    <name evidence="2" type="ORF">PLOB_00040839</name>
</gene>
<proteinExistence type="predicted"/>
<dbReference type="EMBL" id="CALNXK010000063">
    <property type="protein sequence ID" value="CAH3139810.1"/>
    <property type="molecule type" value="Genomic_DNA"/>
</dbReference>
<evidence type="ECO:0008006" key="4">
    <source>
        <dbReference type="Google" id="ProtNLM"/>
    </source>
</evidence>
<name>A0ABN8PAI5_9CNID</name>
<evidence type="ECO:0000313" key="2">
    <source>
        <dbReference type="EMBL" id="CAH3139810.1"/>
    </source>
</evidence>
<reference evidence="2 3" key="1">
    <citation type="submission" date="2022-05" db="EMBL/GenBank/DDBJ databases">
        <authorList>
            <consortium name="Genoscope - CEA"/>
            <person name="William W."/>
        </authorList>
    </citation>
    <scope>NUCLEOTIDE SEQUENCE [LARGE SCALE GENOMIC DNA]</scope>
</reference>
<protein>
    <recommendedName>
        <fullName evidence="4">BEN domain-containing protein</fullName>
    </recommendedName>
</protein>
<evidence type="ECO:0000256" key="1">
    <source>
        <dbReference type="SAM" id="MobiDB-lite"/>
    </source>
</evidence>
<feature type="compositionally biased region" description="Polar residues" evidence="1">
    <location>
        <begin position="138"/>
        <end position="176"/>
    </location>
</feature>
<accession>A0ABN8PAI5</accession>
<sequence>MQIGDVVSALWIPNGQYYDAKILMKGGDKNELMRERLRQEKAKTNGGKEREAQQKRKSQAESTGGQKKKKTTQKQTESTKEKEQKAKDKEEKQKKKDQDQERQKFLLEARKAQAASRWGANDEVTKRNPANAAFTPQPIRQTGSHSSTPLTPANTTLSSDRTANTSESTPQESPPVNLTLLAKRNMPTKTTASSKSKGTCEPRRGLHFQSAIADSSDEEMDEEVEIIHEENDIDVSSSNCCKEQRLETKALRKRLEKVHKRLSIALKAKTTAEVVNSRPGAGILDNALAAEYKMVEIMEGSGVFWYPHQRAYCSAFKSWPAYINAAIDIFFNKETLAVSNARGNERKTKNGDINKSLTPMIIDALIGEVCSKFAKDSPVPSQIIQKINMKCVEARRPQRIRVPLTTKEKNSSDVPV</sequence>
<evidence type="ECO:0000313" key="3">
    <source>
        <dbReference type="Proteomes" id="UP001159405"/>
    </source>
</evidence>
<keyword evidence="3" id="KW-1185">Reference proteome</keyword>
<feature type="compositionally biased region" description="Basic and acidic residues" evidence="1">
    <location>
        <begin position="33"/>
        <end position="54"/>
    </location>
</feature>
<organism evidence="2 3">
    <name type="scientific">Porites lobata</name>
    <dbReference type="NCBI Taxonomy" id="104759"/>
    <lineage>
        <taxon>Eukaryota</taxon>
        <taxon>Metazoa</taxon>
        <taxon>Cnidaria</taxon>
        <taxon>Anthozoa</taxon>
        <taxon>Hexacorallia</taxon>
        <taxon>Scleractinia</taxon>
        <taxon>Fungiina</taxon>
        <taxon>Poritidae</taxon>
        <taxon>Porites</taxon>
    </lineage>
</organism>
<feature type="region of interest" description="Disordered" evidence="1">
    <location>
        <begin position="33"/>
        <end position="220"/>
    </location>
</feature>
<feature type="compositionally biased region" description="Basic and acidic residues" evidence="1">
    <location>
        <begin position="77"/>
        <end position="111"/>
    </location>
</feature>
<dbReference type="Proteomes" id="UP001159405">
    <property type="component" value="Unassembled WGS sequence"/>
</dbReference>
<comment type="caution">
    <text evidence="2">The sequence shown here is derived from an EMBL/GenBank/DDBJ whole genome shotgun (WGS) entry which is preliminary data.</text>
</comment>
<feature type="compositionally biased region" description="Low complexity" evidence="1">
    <location>
        <begin position="188"/>
        <end position="197"/>
    </location>
</feature>